<accession>A0A212CMR8</accession>
<comment type="caution">
    <text evidence="8">The sequence shown here is derived from an EMBL/GenBank/DDBJ whole genome shotgun (WGS) entry which is preliminary data.</text>
</comment>
<keyword evidence="4" id="KW-0862">Zinc</keyword>
<dbReference type="OrthoDB" id="200954at2759"/>
<comment type="subcellular location">
    <subcellularLocation>
        <location evidence="1">Cell membrane</location>
        <topology evidence="1">Multi-pass membrane protein</topology>
    </subcellularLocation>
</comment>
<evidence type="ECO:0000256" key="6">
    <source>
        <dbReference type="ARBA" id="ARBA00023065"/>
    </source>
</evidence>
<gene>
    <name evidence="8" type="ORF">Celaphus_00017149</name>
</gene>
<dbReference type="AlphaFoldDB" id="A0A212CMR8"/>
<dbReference type="GO" id="GO:0140410">
    <property type="term" value="F:monoatomic cation:bicarbonate symporter activity"/>
    <property type="evidence" value="ECO:0007669"/>
    <property type="project" value="TreeGrafter"/>
</dbReference>
<dbReference type="GO" id="GO:0030003">
    <property type="term" value="P:intracellular monoatomic cation homeostasis"/>
    <property type="evidence" value="ECO:0007669"/>
    <property type="project" value="TreeGrafter"/>
</dbReference>
<protein>
    <submittedName>
        <fullName evidence="8">SLC39A14</fullName>
    </submittedName>
</protein>
<keyword evidence="9" id="KW-1185">Reference proteome</keyword>
<dbReference type="InterPro" id="IPR050799">
    <property type="entry name" value="ZIP_Transporter"/>
</dbReference>
<feature type="region of interest" description="Disordered" evidence="7">
    <location>
        <begin position="134"/>
        <end position="181"/>
    </location>
</feature>
<dbReference type="PANTHER" id="PTHR12191:SF5">
    <property type="entry name" value="METAL CATION SYMPORTER ZIP14"/>
    <property type="match status" value="1"/>
</dbReference>
<proteinExistence type="predicted"/>
<name>A0A212CMR8_CEREH</name>
<evidence type="ECO:0000256" key="4">
    <source>
        <dbReference type="ARBA" id="ARBA00022833"/>
    </source>
</evidence>
<keyword evidence="3" id="KW-0472">Membrane</keyword>
<dbReference type="GO" id="GO:0005385">
    <property type="term" value="F:zinc ion transmembrane transporter activity"/>
    <property type="evidence" value="ECO:0007669"/>
    <property type="project" value="TreeGrafter"/>
</dbReference>
<evidence type="ECO:0000256" key="3">
    <source>
        <dbReference type="ARBA" id="ARBA00022475"/>
    </source>
</evidence>
<keyword evidence="5" id="KW-0864">Zinc transport</keyword>
<reference evidence="8 9" key="1">
    <citation type="journal article" date="2018" name="Mol. Genet. Genomics">
        <title>The red deer Cervus elaphus genome CerEla1.0: sequencing, annotating, genes, and chromosomes.</title>
        <authorList>
            <person name="Bana N.A."/>
            <person name="Nyiri A."/>
            <person name="Nagy J."/>
            <person name="Frank K."/>
            <person name="Nagy T."/>
            <person name="Steger V."/>
            <person name="Schiller M."/>
            <person name="Lakatos P."/>
            <person name="Sugar L."/>
            <person name="Horn P."/>
            <person name="Barta E."/>
            <person name="Orosz L."/>
        </authorList>
    </citation>
    <scope>NUCLEOTIDE SEQUENCE [LARGE SCALE GENOMIC DNA]</scope>
    <source>
        <strain evidence="8">Hungarian</strain>
    </source>
</reference>
<dbReference type="PANTHER" id="PTHR12191">
    <property type="entry name" value="SOLUTE CARRIER FAMILY 39"/>
    <property type="match status" value="1"/>
</dbReference>
<keyword evidence="2" id="KW-0813">Transport</keyword>
<dbReference type="GO" id="GO:0071578">
    <property type="term" value="P:zinc ion import across plasma membrane"/>
    <property type="evidence" value="ECO:0007669"/>
    <property type="project" value="TreeGrafter"/>
</dbReference>
<keyword evidence="3" id="KW-1003">Cell membrane</keyword>
<dbReference type="EMBL" id="MKHE01000016">
    <property type="protein sequence ID" value="OWK07293.1"/>
    <property type="molecule type" value="Genomic_DNA"/>
</dbReference>
<organism evidence="8 9">
    <name type="scientific">Cervus elaphus hippelaphus</name>
    <name type="common">European red deer</name>
    <dbReference type="NCBI Taxonomy" id="46360"/>
    <lineage>
        <taxon>Eukaryota</taxon>
        <taxon>Metazoa</taxon>
        <taxon>Chordata</taxon>
        <taxon>Craniata</taxon>
        <taxon>Vertebrata</taxon>
        <taxon>Euteleostomi</taxon>
        <taxon>Mammalia</taxon>
        <taxon>Eutheria</taxon>
        <taxon>Laurasiatheria</taxon>
        <taxon>Artiodactyla</taxon>
        <taxon>Ruminantia</taxon>
        <taxon>Pecora</taxon>
        <taxon>Cervidae</taxon>
        <taxon>Cervinae</taxon>
        <taxon>Cervus</taxon>
    </lineage>
</organism>
<keyword evidence="6" id="KW-0406">Ion transport</keyword>
<evidence type="ECO:0000256" key="1">
    <source>
        <dbReference type="ARBA" id="ARBA00004651"/>
    </source>
</evidence>
<evidence type="ECO:0000256" key="2">
    <source>
        <dbReference type="ARBA" id="ARBA00022448"/>
    </source>
</evidence>
<sequence length="181" mass="20033">MGKVWPDKWNSEVRCRTERRIQDEVLLGHVKGWAGSSVTMKLQRPALPSYFLLTLLIMRTAASEARALKTLLNHLDVGVGRSNISQPVQGPRNLSTCFSSGELFAAHNLSHQSQIGEREFQEFCPTILQQLDSRACSSENQENEENEQTEEGRPSSVEGEPGWGGRQVSMLVSPGSAGPIR</sequence>
<dbReference type="Proteomes" id="UP000242450">
    <property type="component" value="Chromosome 16"/>
</dbReference>
<evidence type="ECO:0000256" key="5">
    <source>
        <dbReference type="ARBA" id="ARBA00022906"/>
    </source>
</evidence>
<evidence type="ECO:0000313" key="9">
    <source>
        <dbReference type="Proteomes" id="UP000242450"/>
    </source>
</evidence>
<evidence type="ECO:0000256" key="7">
    <source>
        <dbReference type="SAM" id="MobiDB-lite"/>
    </source>
</evidence>
<evidence type="ECO:0000313" key="8">
    <source>
        <dbReference type="EMBL" id="OWK07293.1"/>
    </source>
</evidence>
<dbReference type="GO" id="GO:0005886">
    <property type="term" value="C:plasma membrane"/>
    <property type="evidence" value="ECO:0007669"/>
    <property type="project" value="UniProtKB-SubCell"/>
</dbReference>